<feature type="region of interest" description="Disordered" evidence="1">
    <location>
        <begin position="258"/>
        <end position="277"/>
    </location>
</feature>
<dbReference type="Proteomes" id="UP000613740">
    <property type="component" value="Unassembled WGS sequence"/>
</dbReference>
<sequence>MRRSLQPYGPRPLQHHHQQWQRHSQLYPQQQAYARHLSPQQQQQQQQQMPQLVLLGKRPHPGAELGGAAELEDDEVSEDECGGGDYVRWAHGPHIAPRGPWRGPAAPLQQQQMPQQLMLLAARPEYAQPLARAATASPHPQLGQQLPIDFESPRGRIVSAIPVVMAQRAPDGAALPPLVLPSPEGLPSMQQQQHWHQDQYARQQQRLLQQQHLQQVALAQHQQAQQRQLQEYQAWQARQPALQSVAPQWQVPQDVLQPSRQLQGPQQRQAAGPASSACAPMPLPNIFDDVPLDVDLGFDLALEHELGQDGMGEAGSEAAAGEPVITLEAGLAAMGCAEDLPGGTTGAALAWAQSYGAARRGSLADSHSPPAGSSSPQTAQAVMAAAATLATAAPRTTGAGRSSSTGSRPEQQVAPPSNGCAAAANLETASAGGVVACTHAASGGRGGSIGLASSDLGRDAAPAQQGMMTGPQPTPASIPSPKRPTKMKSLLELAAQLPDVDPYPRARILNPHLAGALQPSHGDAQKPGLESCDSSAAGGCGETARTMTTPAAGGRNFGV</sequence>
<dbReference type="EMBL" id="JAEHOD010000018">
    <property type="protein sequence ID" value="KAG2448320.1"/>
    <property type="molecule type" value="Genomic_DNA"/>
</dbReference>
<feature type="region of interest" description="Disordered" evidence="1">
    <location>
        <begin position="182"/>
        <end position="201"/>
    </location>
</feature>
<organism evidence="2 3">
    <name type="scientific">Chlamydomonas schloesseri</name>
    <dbReference type="NCBI Taxonomy" id="2026947"/>
    <lineage>
        <taxon>Eukaryota</taxon>
        <taxon>Viridiplantae</taxon>
        <taxon>Chlorophyta</taxon>
        <taxon>core chlorophytes</taxon>
        <taxon>Chlorophyceae</taxon>
        <taxon>CS clade</taxon>
        <taxon>Chlamydomonadales</taxon>
        <taxon>Chlamydomonadaceae</taxon>
        <taxon>Chlamydomonas</taxon>
    </lineage>
</organism>
<feature type="compositionally biased region" description="Acidic residues" evidence="1">
    <location>
        <begin position="70"/>
        <end position="80"/>
    </location>
</feature>
<gene>
    <name evidence="2" type="ORF">HYH02_006904</name>
</gene>
<feature type="region of interest" description="Disordered" evidence="1">
    <location>
        <begin position="516"/>
        <end position="559"/>
    </location>
</feature>
<feature type="region of interest" description="Disordered" evidence="1">
    <location>
        <begin position="1"/>
        <end position="25"/>
    </location>
</feature>
<feature type="compositionally biased region" description="Low complexity" evidence="1">
    <location>
        <begin position="378"/>
        <end position="408"/>
    </location>
</feature>
<feature type="region of interest" description="Disordered" evidence="1">
    <location>
        <begin position="461"/>
        <end position="484"/>
    </location>
</feature>
<name>A0A835WK54_9CHLO</name>
<accession>A0A835WK54</accession>
<feature type="region of interest" description="Disordered" evidence="1">
    <location>
        <begin position="57"/>
        <end position="80"/>
    </location>
</feature>
<evidence type="ECO:0000256" key="1">
    <source>
        <dbReference type="SAM" id="MobiDB-lite"/>
    </source>
</evidence>
<feature type="region of interest" description="Disordered" evidence="1">
    <location>
        <begin position="361"/>
        <end position="418"/>
    </location>
</feature>
<dbReference type="OrthoDB" id="10680736at2759"/>
<feature type="compositionally biased region" description="Low complexity" evidence="1">
    <location>
        <begin position="190"/>
        <end position="201"/>
    </location>
</feature>
<evidence type="ECO:0000313" key="2">
    <source>
        <dbReference type="EMBL" id="KAG2448320.1"/>
    </source>
</evidence>
<feature type="compositionally biased region" description="Pro residues" evidence="1">
    <location>
        <begin position="472"/>
        <end position="482"/>
    </location>
</feature>
<evidence type="ECO:0000313" key="3">
    <source>
        <dbReference type="Proteomes" id="UP000613740"/>
    </source>
</evidence>
<comment type="caution">
    <text evidence="2">The sequence shown here is derived from an EMBL/GenBank/DDBJ whole genome shotgun (WGS) entry which is preliminary data.</text>
</comment>
<dbReference type="AlphaFoldDB" id="A0A835WK54"/>
<keyword evidence="3" id="KW-1185">Reference proteome</keyword>
<protein>
    <submittedName>
        <fullName evidence="2">Uncharacterized protein</fullName>
    </submittedName>
</protein>
<proteinExistence type="predicted"/>
<reference evidence="2" key="1">
    <citation type="journal article" date="2020" name="bioRxiv">
        <title>Comparative genomics of Chlamydomonas.</title>
        <authorList>
            <person name="Craig R.J."/>
            <person name="Hasan A.R."/>
            <person name="Ness R.W."/>
            <person name="Keightley P.D."/>
        </authorList>
    </citation>
    <scope>NUCLEOTIDE SEQUENCE</scope>
    <source>
        <strain evidence="2">CCAP 11/173</strain>
    </source>
</reference>